<keyword evidence="2" id="KW-1185">Reference proteome</keyword>
<dbReference type="GeneID" id="120894726"/>
<name>A0A182I2U7_ANOAR</name>
<evidence type="ECO:0000313" key="2">
    <source>
        <dbReference type="Proteomes" id="UP000075840"/>
    </source>
</evidence>
<organism evidence="1 2">
    <name type="scientific">Anopheles arabiensis</name>
    <name type="common">Mosquito</name>
    <dbReference type="NCBI Taxonomy" id="7173"/>
    <lineage>
        <taxon>Eukaryota</taxon>
        <taxon>Metazoa</taxon>
        <taxon>Ecdysozoa</taxon>
        <taxon>Arthropoda</taxon>
        <taxon>Hexapoda</taxon>
        <taxon>Insecta</taxon>
        <taxon>Pterygota</taxon>
        <taxon>Neoptera</taxon>
        <taxon>Endopterygota</taxon>
        <taxon>Diptera</taxon>
        <taxon>Nematocera</taxon>
        <taxon>Culicoidea</taxon>
        <taxon>Culicidae</taxon>
        <taxon>Anophelinae</taxon>
        <taxon>Anopheles</taxon>
    </lineage>
</organism>
<protein>
    <recommendedName>
        <fullName evidence="3">Protein TsetseEP domain-containing protein</fullName>
    </recommendedName>
</protein>
<accession>A0A182I2U7</accession>
<dbReference type="EMBL" id="APCN01000180">
    <property type="status" value="NOT_ANNOTATED_CDS"/>
    <property type="molecule type" value="Genomic_DNA"/>
</dbReference>
<dbReference type="AlphaFoldDB" id="A0A182I2U7"/>
<dbReference type="KEGG" id="aara:120894726"/>
<dbReference type="VEuPathDB" id="VectorBase:AARA21_005835"/>
<reference evidence="1" key="1">
    <citation type="submission" date="2022-08" db="UniProtKB">
        <authorList>
            <consortium name="EnsemblMetazoa"/>
        </authorList>
    </citation>
    <scope>IDENTIFICATION</scope>
    <source>
        <strain evidence="1">Dongola</strain>
    </source>
</reference>
<dbReference type="EnsemblMetazoa" id="AARA007894-RA">
    <property type="protein sequence ID" value="AARA007894-PA"/>
    <property type="gene ID" value="AARA007894"/>
</dbReference>
<evidence type="ECO:0008006" key="3">
    <source>
        <dbReference type="Google" id="ProtNLM"/>
    </source>
</evidence>
<dbReference type="RefSeq" id="XP_040153425.1">
    <property type="nucleotide sequence ID" value="XM_040297491.1"/>
</dbReference>
<proteinExistence type="predicted"/>
<dbReference type="Proteomes" id="UP000075840">
    <property type="component" value="Unassembled WGS sequence"/>
</dbReference>
<sequence length="488" mass="53969">MESLRYICWAFCLAQFAFVSGHPEFGTPFKVPQTSAVIQGAMDVSRLSASIDDTLNVMMSGFIPNSESKRLLVVNFADEFSRKLKAVAEELLTAASSNSNVNDTLNAVLDKYAELVTFYNSNGNAFVSDVSSKVGLYVSSEIWTALEFIESALPDVKVTTNMLREALLSVSAVGDVPAGLLRPLVNALRNTKAHLPLLVYVFQRVGVNFQTADTFIATFKQDEQPLPDKFQRDTATFNGRLSTLEAAVETSFSTVEQLFSATGTRLSNELKGDVEDQNNFVKLKSDLLSFTSTRSLFVKDLKQSIQLASSGNRQSIVNGVSQVYYSDSSQKVGSPALQLAQQLLESSANAEFCHSKYAALVTDLLPLGRIRLNECFDTERPRLQKLEELLETYALMVSYDVEDMWNNLKPCTAECTKSDCLSKITSFYNKLKTARNTAKLTRASNFFLSALTASLNRVGLCFTRVNFLTFLNLVPTYIEDAKQCVGEN</sequence>
<dbReference type="VEuPathDB" id="VectorBase:AARA007894"/>
<evidence type="ECO:0000313" key="1">
    <source>
        <dbReference type="EnsemblMetazoa" id="AARA007894-PA"/>
    </source>
</evidence>